<accession>A0A518GCF7</accession>
<dbReference type="EMBL" id="CP036298">
    <property type="protein sequence ID" value="QDV26286.1"/>
    <property type="molecule type" value="Genomic_DNA"/>
</dbReference>
<dbReference type="InterPro" id="IPR045595">
    <property type="entry name" value="SufBD_N"/>
</dbReference>
<dbReference type="NCBIfam" id="TIGR01981">
    <property type="entry name" value="sufD"/>
    <property type="match status" value="1"/>
</dbReference>
<gene>
    <name evidence="4" type="primary">sufB_1</name>
    <name evidence="4" type="ORF">Q31a_46580</name>
</gene>
<dbReference type="AlphaFoldDB" id="A0A518GCF7"/>
<dbReference type="Pfam" id="PF01458">
    <property type="entry name" value="SUFBD_core"/>
    <property type="match status" value="1"/>
</dbReference>
<evidence type="ECO:0000256" key="1">
    <source>
        <dbReference type="ARBA" id="ARBA00043967"/>
    </source>
</evidence>
<dbReference type="GO" id="GO:0016226">
    <property type="term" value="P:iron-sulfur cluster assembly"/>
    <property type="evidence" value="ECO:0007669"/>
    <property type="project" value="InterPro"/>
</dbReference>
<evidence type="ECO:0000313" key="5">
    <source>
        <dbReference type="Proteomes" id="UP000318017"/>
    </source>
</evidence>
<reference evidence="4 5" key="1">
    <citation type="submission" date="2019-02" db="EMBL/GenBank/DDBJ databases">
        <title>Deep-cultivation of Planctomycetes and their phenomic and genomic characterization uncovers novel biology.</title>
        <authorList>
            <person name="Wiegand S."/>
            <person name="Jogler M."/>
            <person name="Boedeker C."/>
            <person name="Pinto D."/>
            <person name="Vollmers J."/>
            <person name="Rivas-Marin E."/>
            <person name="Kohn T."/>
            <person name="Peeters S.H."/>
            <person name="Heuer A."/>
            <person name="Rast P."/>
            <person name="Oberbeckmann S."/>
            <person name="Bunk B."/>
            <person name="Jeske O."/>
            <person name="Meyerdierks A."/>
            <person name="Storesund J.E."/>
            <person name="Kallscheuer N."/>
            <person name="Luecker S."/>
            <person name="Lage O.M."/>
            <person name="Pohl T."/>
            <person name="Merkel B.J."/>
            <person name="Hornburger P."/>
            <person name="Mueller R.-W."/>
            <person name="Bruemmer F."/>
            <person name="Labrenz M."/>
            <person name="Spormann A.M."/>
            <person name="Op den Camp H."/>
            <person name="Overmann J."/>
            <person name="Amann R."/>
            <person name="Jetten M.S.M."/>
            <person name="Mascher T."/>
            <person name="Medema M.H."/>
            <person name="Devos D.P."/>
            <person name="Kaster A.-K."/>
            <person name="Ovreas L."/>
            <person name="Rohde M."/>
            <person name="Galperin M.Y."/>
            <person name="Jogler C."/>
        </authorList>
    </citation>
    <scope>NUCLEOTIDE SEQUENCE [LARGE SCALE GENOMIC DNA]</scope>
    <source>
        <strain evidence="4 5">Q31a</strain>
    </source>
</reference>
<evidence type="ECO:0000313" key="4">
    <source>
        <dbReference type="EMBL" id="QDV26286.1"/>
    </source>
</evidence>
<protein>
    <submittedName>
        <fullName evidence="4">FeS cluster assembly protein SufB</fullName>
    </submittedName>
</protein>
<dbReference type="Pfam" id="PF19295">
    <property type="entry name" value="SufBD_N"/>
    <property type="match status" value="1"/>
</dbReference>
<dbReference type="InterPro" id="IPR037284">
    <property type="entry name" value="SUF_FeS_clus_asmbl_SufBD_sf"/>
</dbReference>
<dbReference type="RefSeq" id="WP_145082322.1">
    <property type="nucleotide sequence ID" value="NZ_CP036298.1"/>
</dbReference>
<evidence type="ECO:0000259" key="3">
    <source>
        <dbReference type="Pfam" id="PF19295"/>
    </source>
</evidence>
<comment type="similarity">
    <text evidence="1">Belongs to the iron-sulfur cluster assembly SufBD family.</text>
</comment>
<dbReference type="Proteomes" id="UP000318017">
    <property type="component" value="Chromosome"/>
</dbReference>
<dbReference type="InterPro" id="IPR011542">
    <property type="entry name" value="SUF_FeS_clus_asmbl_SufD"/>
</dbReference>
<dbReference type="SUPFAM" id="SSF101960">
    <property type="entry name" value="Stabilizer of iron transporter SufD"/>
    <property type="match status" value="1"/>
</dbReference>
<evidence type="ECO:0000259" key="2">
    <source>
        <dbReference type="Pfam" id="PF01458"/>
    </source>
</evidence>
<sequence length="442" mass="49141">MTTTEAQPQSIKFDAEGFEQFLAASSEPSWLVQRRRDAWKKFEELAWPDRKQEEWMRSDLRGFKLDNYALASSAAAASLDEANVPQWLASGIQPAGTLQTLNGRVLHSNLDSKWSERGVLFGDLSSLASEHSEIVEQYLHTVVDPNQDRFAALHAATWNGGQLLYVPKGVCIDQPLYVAAGMSDGGSDQGHTLIVIEEGAEATFLYECNSDSPTAKGLHNGAVEIVVKPGGHLRYVNLQDWGRGVWHFAHQRATIDRDATIQWTIAALGTRFSQVGQSVSLVGKGAHSQVNGVLFTQGQQQLTYNTFQHHQAPHCRSDFLYKSALQDKSRTVWRGMIGVDAGAQKTDGYQRNDNLLLSEHARADSIPGLEILADDVRCTHGSTSGKVDEELIFYAQSRGFTRKEAVRMIVTGFFQQIFDRITIESVRESLGQSIARQVREYQ</sequence>
<dbReference type="PANTHER" id="PTHR43575">
    <property type="entry name" value="PROTEIN ABCI7, CHLOROPLASTIC"/>
    <property type="match status" value="1"/>
</dbReference>
<keyword evidence="5" id="KW-1185">Reference proteome</keyword>
<organism evidence="4 5">
    <name type="scientific">Aureliella helgolandensis</name>
    <dbReference type="NCBI Taxonomy" id="2527968"/>
    <lineage>
        <taxon>Bacteria</taxon>
        <taxon>Pseudomonadati</taxon>
        <taxon>Planctomycetota</taxon>
        <taxon>Planctomycetia</taxon>
        <taxon>Pirellulales</taxon>
        <taxon>Pirellulaceae</taxon>
        <taxon>Aureliella</taxon>
    </lineage>
</organism>
<proteinExistence type="inferred from homology"/>
<dbReference type="KEGG" id="ahel:Q31a_46580"/>
<dbReference type="InterPro" id="IPR000825">
    <property type="entry name" value="SUF_FeS_clus_asmbl_SufBD_core"/>
</dbReference>
<feature type="domain" description="SUF system FeS cluster assembly SufBD core" evidence="2">
    <location>
        <begin position="185"/>
        <end position="413"/>
    </location>
</feature>
<dbReference type="PANTHER" id="PTHR43575:SF1">
    <property type="entry name" value="PROTEIN ABCI7, CHLOROPLASTIC"/>
    <property type="match status" value="1"/>
</dbReference>
<dbReference type="OrthoDB" id="9803529at2"/>
<dbReference type="InterPro" id="IPR055346">
    <property type="entry name" value="Fe-S_cluster_assembly_SufBD"/>
</dbReference>
<name>A0A518GCF7_9BACT</name>
<feature type="domain" description="SUF system FeS cluster assembly SufBD N-terminal" evidence="3">
    <location>
        <begin position="27"/>
        <end position="177"/>
    </location>
</feature>